<feature type="compositionally biased region" description="Polar residues" evidence="1">
    <location>
        <begin position="65"/>
        <end position="79"/>
    </location>
</feature>
<feature type="compositionally biased region" description="Basic residues" evidence="1">
    <location>
        <begin position="18"/>
        <end position="28"/>
    </location>
</feature>
<organism evidence="2">
    <name type="scientific">Arion vulgaris</name>
    <dbReference type="NCBI Taxonomy" id="1028688"/>
    <lineage>
        <taxon>Eukaryota</taxon>
        <taxon>Metazoa</taxon>
        <taxon>Spiralia</taxon>
        <taxon>Lophotrochozoa</taxon>
        <taxon>Mollusca</taxon>
        <taxon>Gastropoda</taxon>
        <taxon>Heterobranchia</taxon>
        <taxon>Euthyneura</taxon>
        <taxon>Panpulmonata</taxon>
        <taxon>Eupulmonata</taxon>
        <taxon>Stylommatophora</taxon>
        <taxon>Helicina</taxon>
        <taxon>Arionoidea</taxon>
        <taxon>Arionidae</taxon>
        <taxon>Arion</taxon>
    </lineage>
</organism>
<feature type="non-terminal residue" evidence="2">
    <location>
        <position position="1"/>
    </location>
</feature>
<protein>
    <submittedName>
        <fullName evidence="2">Uncharacterized protein</fullName>
    </submittedName>
</protein>
<evidence type="ECO:0000313" key="2">
    <source>
        <dbReference type="EMBL" id="CEK62400.1"/>
    </source>
</evidence>
<evidence type="ECO:0000256" key="1">
    <source>
        <dbReference type="SAM" id="MobiDB-lite"/>
    </source>
</evidence>
<dbReference type="EMBL" id="HACG01015535">
    <property type="protein sequence ID" value="CEK62400.1"/>
    <property type="molecule type" value="Transcribed_RNA"/>
</dbReference>
<feature type="region of interest" description="Disordered" evidence="1">
    <location>
        <begin position="46"/>
        <end position="79"/>
    </location>
</feature>
<proteinExistence type="predicted"/>
<feature type="compositionally biased region" description="Low complexity" evidence="1">
    <location>
        <begin position="1"/>
        <end position="17"/>
    </location>
</feature>
<feature type="region of interest" description="Disordered" evidence="1">
    <location>
        <begin position="1"/>
        <end position="33"/>
    </location>
</feature>
<sequence>QDSSHITDTTSQTSQTVKKNKKTKKKRSQLTDLSVSEKAVKLLEKIKDSRKDHNSNFKHNHHTSKVNTHQQSTTASSTDNVRHNILHLLFTSGQQKPDQCDL</sequence>
<accession>A0A0B6Z3X2</accession>
<gene>
    <name evidence="2" type="primary">ORF45079</name>
</gene>
<name>A0A0B6Z3X2_9EUPU</name>
<dbReference type="AlphaFoldDB" id="A0A0B6Z3X2"/>
<feature type="compositionally biased region" description="Basic and acidic residues" evidence="1">
    <location>
        <begin position="46"/>
        <end position="55"/>
    </location>
</feature>
<reference evidence="2" key="1">
    <citation type="submission" date="2014-12" db="EMBL/GenBank/DDBJ databases">
        <title>Insight into the proteome of Arion vulgaris.</title>
        <authorList>
            <person name="Aradska J."/>
            <person name="Bulat T."/>
            <person name="Smidak R."/>
            <person name="Sarate P."/>
            <person name="Gangsoo J."/>
            <person name="Sialana F."/>
            <person name="Bilban M."/>
            <person name="Lubec G."/>
        </authorList>
    </citation>
    <scope>NUCLEOTIDE SEQUENCE</scope>
    <source>
        <tissue evidence="2">Skin</tissue>
    </source>
</reference>